<dbReference type="InterPro" id="IPR017441">
    <property type="entry name" value="Protein_kinase_ATP_BS"/>
</dbReference>
<keyword evidence="15" id="KW-1133">Transmembrane helix</keyword>
<dbReference type="InterPro" id="IPR008271">
    <property type="entry name" value="Ser/Thr_kinase_AS"/>
</dbReference>
<evidence type="ECO:0000256" key="3">
    <source>
        <dbReference type="ARBA" id="ARBA00022536"/>
    </source>
</evidence>
<dbReference type="SUPFAM" id="SSF56112">
    <property type="entry name" value="Protein kinase-like (PK-like)"/>
    <property type="match status" value="1"/>
</dbReference>
<gene>
    <name evidence="19" type="ORF">P3X46_021436</name>
</gene>
<dbReference type="Pfam" id="PF07645">
    <property type="entry name" value="EGF_CA"/>
    <property type="match status" value="1"/>
</dbReference>
<dbReference type="InterPro" id="IPR025287">
    <property type="entry name" value="WAK_GUB"/>
</dbReference>
<comment type="catalytic activity">
    <reaction evidence="12">
        <text>L-threonyl-[protein] + ATP = O-phospho-L-threonyl-[protein] + ADP + H(+)</text>
        <dbReference type="Rhea" id="RHEA:46608"/>
        <dbReference type="Rhea" id="RHEA-COMP:11060"/>
        <dbReference type="Rhea" id="RHEA-COMP:11605"/>
        <dbReference type="ChEBI" id="CHEBI:15378"/>
        <dbReference type="ChEBI" id="CHEBI:30013"/>
        <dbReference type="ChEBI" id="CHEBI:30616"/>
        <dbReference type="ChEBI" id="CHEBI:61977"/>
        <dbReference type="ChEBI" id="CHEBI:456216"/>
    </reaction>
</comment>
<dbReference type="InterPro" id="IPR000719">
    <property type="entry name" value="Prot_kinase_dom"/>
</dbReference>
<dbReference type="SUPFAM" id="SSF57196">
    <property type="entry name" value="EGF/Laminin"/>
    <property type="match status" value="1"/>
</dbReference>
<protein>
    <recommendedName>
        <fullName evidence="21">Protein kinase domain-containing protein</fullName>
    </recommendedName>
</protein>
<dbReference type="InterPro" id="IPR001245">
    <property type="entry name" value="Ser-Thr/Tyr_kinase_cat_dom"/>
</dbReference>
<keyword evidence="4" id="KW-0808">Transferase</keyword>
<name>A0ABQ9LFK3_HEVBR</name>
<keyword evidence="9" id="KW-1015">Disulfide bond</keyword>
<keyword evidence="10" id="KW-0325">Glycoprotein</keyword>
<dbReference type="Gene3D" id="2.10.25.10">
    <property type="entry name" value="Laminin"/>
    <property type="match status" value="1"/>
</dbReference>
<dbReference type="SMART" id="SM00220">
    <property type="entry name" value="S_TKc"/>
    <property type="match status" value="1"/>
</dbReference>
<evidence type="ECO:0000256" key="16">
    <source>
        <dbReference type="SAM" id="SignalP"/>
    </source>
</evidence>
<keyword evidence="3 13" id="KW-0245">EGF-like domain</keyword>
<dbReference type="InterPro" id="IPR049883">
    <property type="entry name" value="NOTCH1_EGF-like"/>
</dbReference>
<comment type="caution">
    <text evidence="13">Lacks conserved residue(s) required for the propagation of feature annotation.</text>
</comment>
<dbReference type="PROSITE" id="PS00108">
    <property type="entry name" value="PROTEIN_KINASE_ST"/>
    <property type="match status" value="1"/>
</dbReference>
<evidence type="ECO:0000256" key="9">
    <source>
        <dbReference type="ARBA" id="ARBA00023157"/>
    </source>
</evidence>
<dbReference type="InterPro" id="IPR018097">
    <property type="entry name" value="EGF_Ca-bd_CS"/>
</dbReference>
<evidence type="ECO:0008006" key="21">
    <source>
        <dbReference type="Google" id="ProtNLM"/>
    </source>
</evidence>
<dbReference type="Gene3D" id="3.30.200.20">
    <property type="entry name" value="Phosphorylase Kinase, domain 1"/>
    <property type="match status" value="1"/>
</dbReference>
<dbReference type="PANTHER" id="PTHR27005:SF511">
    <property type="entry name" value="WALL-ASSOCIATED RECEPTOR KINASE 1-RELATED"/>
    <property type="match status" value="1"/>
</dbReference>
<accession>A0ABQ9LFK3</accession>
<dbReference type="CDD" id="cd14066">
    <property type="entry name" value="STKc_IRAK"/>
    <property type="match status" value="1"/>
</dbReference>
<feature type="domain" description="Protein kinase" evidence="17">
    <location>
        <begin position="422"/>
        <end position="695"/>
    </location>
</feature>
<keyword evidence="2" id="KW-0723">Serine/threonine-protein kinase</keyword>
<feature type="transmembrane region" description="Helical" evidence="15">
    <location>
        <begin position="350"/>
        <end position="372"/>
    </location>
</feature>
<organism evidence="19 20">
    <name type="scientific">Hevea brasiliensis</name>
    <name type="common">Para rubber tree</name>
    <name type="synonym">Siphonia brasiliensis</name>
    <dbReference type="NCBI Taxonomy" id="3981"/>
    <lineage>
        <taxon>Eukaryota</taxon>
        <taxon>Viridiplantae</taxon>
        <taxon>Streptophyta</taxon>
        <taxon>Embryophyta</taxon>
        <taxon>Tracheophyta</taxon>
        <taxon>Spermatophyta</taxon>
        <taxon>Magnoliopsida</taxon>
        <taxon>eudicotyledons</taxon>
        <taxon>Gunneridae</taxon>
        <taxon>Pentapetalae</taxon>
        <taxon>rosids</taxon>
        <taxon>fabids</taxon>
        <taxon>Malpighiales</taxon>
        <taxon>Euphorbiaceae</taxon>
        <taxon>Crotonoideae</taxon>
        <taxon>Micrandreae</taxon>
        <taxon>Hevea</taxon>
    </lineage>
</organism>
<dbReference type="Proteomes" id="UP001174677">
    <property type="component" value="Chromosome 12"/>
</dbReference>
<evidence type="ECO:0000256" key="15">
    <source>
        <dbReference type="SAM" id="Phobius"/>
    </source>
</evidence>
<dbReference type="PROSITE" id="PS01187">
    <property type="entry name" value="EGF_CA"/>
    <property type="match status" value="1"/>
</dbReference>
<feature type="binding site" evidence="14">
    <location>
        <position position="450"/>
    </location>
    <ligand>
        <name>ATP</name>
        <dbReference type="ChEBI" id="CHEBI:30616"/>
    </ligand>
</feature>
<dbReference type="EMBL" id="JARPOI010000012">
    <property type="protein sequence ID" value="KAJ9166729.1"/>
    <property type="molecule type" value="Genomic_DNA"/>
</dbReference>
<feature type="chain" id="PRO_5045947121" description="Protein kinase domain-containing protein" evidence="16">
    <location>
        <begin position="27"/>
        <end position="745"/>
    </location>
</feature>
<comment type="subcellular location">
    <subcellularLocation>
        <location evidence="1">Membrane</location>
        <topology evidence="1">Single-pass type I membrane protein</topology>
    </subcellularLocation>
</comment>
<feature type="signal peptide" evidence="16">
    <location>
        <begin position="1"/>
        <end position="26"/>
    </location>
</feature>
<dbReference type="SMART" id="SM00179">
    <property type="entry name" value="EGF_CA"/>
    <property type="match status" value="1"/>
</dbReference>
<dbReference type="PANTHER" id="PTHR27005">
    <property type="entry name" value="WALL-ASSOCIATED RECEPTOR KINASE-LIKE 21"/>
    <property type="match status" value="1"/>
</dbReference>
<evidence type="ECO:0000256" key="4">
    <source>
        <dbReference type="ARBA" id="ARBA00022679"/>
    </source>
</evidence>
<evidence type="ECO:0000256" key="2">
    <source>
        <dbReference type="ARBA" id="ARBA00022527"/>
    </source>
</evidence>
<dbReference type="CDD" id="cd00054">
    <property type="entry name" value="EGF_CA"/>
    <property type="match status" value="1"/>
</dbReference>
<dbReference type="Pfam" id="PF13947">
    <property type="entry name" value="GUB_WAK_bind"/>
    <property type="match status" value="1"/>
</dbReference>
<dbReference type="InterPro" id="IPR000742">
    <property type="entry name" value="EGF"/>
</dbReference>
<evidence type="ECO:0000256" key="12">
    <source>
        <dbReference type="ARBA" id="ARBA00047951"/>
    </source>
</evidence>
<dbReference type="InterPro" id="IPR011009">
    <property type="entry name" value="Kinase-like_dom_sf"/>
</dbReference>
<comment type="catalytic activity">
    <reaction evidence="11">
        <text>L-seryl-[protein] + ATP = O-phospho-L-seryl-[protein] + ADP + H(+)</text>
        <dbReference type="Rhea" id="RHEA:17989"/>
        <dbReference type="Rhea" id="RHEA-COMP:9863"/>
        <dbReference type="Rhea" id="RHEA-COMP:11604"/>
        <dbReference type="ChEBI" id="CHEBI:15378"/>
        <dbReference type="ChEBI" id="CHEBI:29999"/>
        <dbReference type="ChEBI" id="CHEBI:30616"/>
        <dbReference type="ChEBI" id="CHEBI:83421"/>
        <dbReference type="ChEBI" id="CHEBI:456216"/>
    </reaction>
</comment>
<dbReference type="PROSITE" id="PS00010">
    <property type="entry name" value="ASX_HYDROXYL"/>
    <property type="match status" value="1"/>
</dbReference>
<keyword evidence="7" id="KW-0418">Kinase</keyword>
<evidence type="ECO:0000313" key="20">
    <source>
        <dbReference type="Proteomes" id="UP001174677"/>
    </source>
</evidence>
<evidence type="ECO:0000313" key="19">
    <source>
        <dbReference type="EMBL" id="KAJ9166729.1"/>
    </source>
</evidence>
<dbReference type="InterPro" id="IPR045274">
    <property type="entry name" value="WAK-like"/>
</dbReference>
<dbReference type="InterPro" id="IPR001881">
    <property type="entry name" value="EGF-like_Ca-bd_dom"/>
</dbReference>
<evidence type="ECO:0000256" key="10">
    <source>
        <dbReference type="ARBA" id="ARBA00023180"/>
    </source>
</evidence>
<keyword evidence="20" id="KW-1185">Reference proteome</keyword>
<keyword evidence="5 16" id="KW-0732">Signal</keyword>
<evidence type="ECO:0000256" key="14">
    <source>
        <dbReference type="PROSITE-ProRule" id="PRU10141"/>
    </source>
</evidence>
<keyword evidence="6 14" id="KW-0547">Nucleotide-binding</keyword>
<dbReference type="Gene3D" id="1.10.510.10">
    <property type="entry name" value="Transferase(Phosphotransferase) domain 1"/>
    <property type="match status" value="1"/>
</dbReference>
<evidence type="ECO:0000256" key="8">
    <source>
        <dbReference type="ARBA" id="ARBA00022840"/>
    </source>
</evidence>
<evidence type="ECO:0000256" key="11">
    <source>
        <dbReference type="ARBA" id="ARBA00047558"/>
    </source>
</evidence>
<dbReference type="InterPro" id="IPR000152">
    <property type="entry name" value="EGF-type_Asp/Asn_hydroxyl_site"/>
</dbReference>
<dbReference type="Pfam" id="PF07714">
    <property type="entry name" value="PK_Tyr_Ser-Thr"/>
    <property type="match status" value="1"/>
</dbReference>
<evidence type="ECO:0000256" key="6">
    <source>
        <dbReference type="ARBA" id="ARBA00022741"/>
    </source>
</evidence>
<evidence type="ECO:0000256" key="7">
    <source>
        <dbReference type="ARBA" id="ARBA00022777"/>
    </source>
</evidence>
<evidence type="ECO:0000256" key="13">
    <source>
        <dbReference type="PROSITE-ProRule" id="PRU00076"/>
    </source>
</evidence>
<reference evidence="19 20" key="1">
    <citation type="journal article" date="2023" name="Plant Biotechnol. J.">
        <title>Chromosome-level wild Hevea brasiliensis genome provides new tools for genomic-assisted breeding and valuable loci to elevate rubber yield.</title>
        <authorList>
            <person name="Cheng H."/>
            <person name="Song X."/>
            <person name="Hu Y."/>
            <person name="Wu T."/>
            <person name="Yang Q."/>
            <person name="An Z."/>
            <person name="Feng S."/>
            <person name="Deng Z."/>
            <person name="Wu W."/>
            <person name="Zeng X."/>
            <person name="Tu M."/>
            <person name="Wang X."/>
            <person name="Huang H."/>
        </authorList>
    </citation>
    <scope>NUCLEOTIDE SEQUENCE [LARGE SCALE GENOMIC DNA]</scope>
    <source>
        <strain evidence="19">MT/VB/25A 57/8</strain>
    </source>
</reference>
<evidence type="ECO:0000259" key="18">
    <source>
        <dbReference type="PROSITE" id="PS50026"/>
    </source>
</evidence>
<evidence type="ECO:0000259" key="17">
    <source>
        <dbReference type="PROSITE" id="PS50011"/>
    </source>
</evidence>
<feature type="domain" description="EGF-like" evidence="18">
    <location>
        <begin position="293"/>
        <end position="329"/>
    </location>
</feature>
<keyword evidence="15" id="KW-0472">Membrane</keyword>
<dbReference type="PROSITE" id="PS50011">
    <property type="entry name" value="PROTEIN_KINASE_DOM"/>
    <property type="match status" value="1"/>
</dbReference>
<dbReference type="PROSITE" id="PS50026">
    <property type="entry name" value="EGF_3"/>
    <property type="match status" value="1"/>
</dbReference>
<evidence type="ECO:0000256" key="5">
    <source>
        <dbReference type="ARBA" id="ARBA00022729"/>
    </source>
</evidence>
<dbReference type="PROSITE" id="PS00107">
    <property type="entry name" value="PROTEIN_KINASE_ATP"/>
    <property type="match status" value="1"/>
</dbReference>
<keyword evidence="15" id="KW-0812">Transmembrane</keyword>
<sequence length="745" mass="83362">MVVAMGFGRLLMQLVLVGVLVAPAAAQDDRPNCPQRCGNVSIPYPFGIKGCCRNEDFLITCKKIDSNSPQPQPFLGNTGIEVTNINITLGELQINNNVSKYCYNSDYSSTRDYQTRFTRTLTLSNFTVSRSRNKFTVVGCNSYAYLHGFGRKENYSTGCMSICDSPHNVYVKSCAGSGCCQIEIPDGLYSANVTAYRFNERENVSKFNPCTYAFIVEDGKFNFSSKYVENIPQDKFPMVLEWSIHDYTNQEASEGISSACKLNAFSYKPDSVPGYRCKCNEGYVGNPYLGCQDVNECEDPSLNKCVVSKNCVNTEGNYTCLCPKGYRRDGLRERGTGCTAEDKQSLKTKAIIGSSIAISLLFVIMACALCGIQRRKINELKQKNFRDNGGPVLRQLLSKIERSAEKAKIFTEDELKKATNNFNESEIVGRGGFGIVYKGTLNNKLVAIKKSRVMDHDQIEQFVNEVFVLSQIKHPNVVKLIGCCLETSVPLLVYEFITNKTLHHHIQNEVSGSCMPWKTRLKIAVETADALAHMHSDAPIHIIHRDVKSENILLNDDFQAKVSDFGVSRLVPLDQTQLPTLVQGTFGYIDPEYFHSGLLNEKSDVYSFGVVLLELLTGEKVLSSDRPDKDKSLAAFFISSMKEDRLFEILHERVRNEGNQEQIKGVAELARRCLRFKGVKRPTMKEVKMELEELMIGKCLHVEVRTDFEETEPLLGPPTNFCSTSVSIGPDSTKYQAALQLESGR</sequence>
<comment type="caution">
    <text evidence="19">The sequence shown here is derived from an EMBL/GenBank/DDBJ whole genome shotgun (WGS) entry which is preliminary data.</text>
</comment>
<evidence type="ECO:0000256" key="1">
    <source>
        <dbReference type="ARBA" id="ARBA00004479"/>
    </source>
</evidence>
<keyword evidence="8 14" id="KW-0067">ATP-binding</keyword>
<proteinExistence type="predicted"/>